<dbReference type="Proteomes" id="UP000241797">
    <property type="component" value="Segment"/>
</dbReference>
<protein>
    <submittedName>
        <fullName evidence="1">Uncharacterized protein</fullName>
    </submittedName>
</protein>
<dbReference type="GeneID" id="54990100"/>
<sequence length="132" mass="15541">MNKEQIIKDILERMEDKGISLKNLSFDGDYKITINELNIEFTYSGDQATIFYDGVSKRVGFLEEVPQEVVALLPLEEWEEGQLVRNMNHTRVLVTPSWDSDMFNLLDDETYKLEFQYTYTTAELKEMGWERV</sequence>
<keyword evidence="2" id="KW-1185">Reference proteome</keyword>
<reference evidence="1 2" key="1">
    <citation type="submission" date="2018-03" db="EMBL/GenBank/DDBJ databases">
        <title>Isolation, the biological characteristics and genomics of two new strains of lysate Staphylococcus aureus phage.</title>
        <authorList>
            <person name="Jin X."/>
            <person name="Zhang C."/>
        </authorList>
    </citation>
    <scope>NUCLEOTIDE SEQUENCE [LARGE SCALE GENOMIC DNA]</scope>
</reference>
<evidence type="ECO:0000313" key="2">
    <source>
        <dbReference type="Proteomes" id="UP000241797"/>
    </source>
</evidence>
<organism evidence="1 2">
    <name type="scientific">Staphylococcus phage phiSA_BS1</name>
    <dbReference type="NCBI Taxonomy" id="2126734"/>
    <lineage>
        <taxon>Viruses</taxon>
        <taxon>Duplodnaviria</taxon>
        <taxon>Heunggongvirae</taxon>
        <taxon>Uroviricota</taxon>
        <taxon>Caudoviricetes</taxon>
        <taxon>Herelleviridae</taxon>
        <taxon>Twortvirinae</taxon>
        <taxon>Baoshanvirus</taxon>
        <taxon>Baoshanvirus BS1</taxon>
    </lineage>
</organism>
<dbReference type="KEGG" id="vg:54990100"/>
<name>A0A2P1MXQ5_9CAUD</name>
<proteinExistence type="predicted"/>
<accession>A0A2P1MXQ5</accession>
<dbReference type="RefSeq" id="YP_009799611.1">
    <property type="nucleotide sequence ID" value="NC_047945.1"/>
</dbReference>
<evidence type="ECO:0000313" key="1">
    <source>
        <dbReference type="EMBL" id="AVP40351.1"/>
    </source>
</evidence>
<dbReference type="EMBL" id="MH078572">
    <property type="protein sequence ID" value="AVP40351.1"/>
    <property type="molecule type" value="Genomic_DNA"/>
</dbReference>